<dbReference type="Proteomes" id="UP000996601">
    <property type="component" value="Unassembled WGS sequence"/>
</dbReference>
<dbReference type="PANTHER" id="PTHR33209">
    <property type="entry name" value="PROTEASE 4"/>
    <property type="match status" value="1"/>
</dbReference>
<dbReference type="InterPro" id="IPR002142">
    <property type="entry name" value="Peptidase_S49"/>
</dbReference>
<evidence type="ECO:0000256" key="2">
    <source>
        <dbReference type="ARBA" id="ARBA00022670"/>
    </source>
</evidence>
<proteinExistence type="inferred from homology"/>
<protein>
    <submittedName>
        <fullName evidence="6">S49 family peptidase</fullName>
    </submittedName>
</protein>
<evidence type="ECO:0000259" key="5">
    <source>
        <dbReference type="Pfam" id="PF01343"/>
    </source>
</evidence>
<gene>
    <name evidence="6" type="ORF">GB927_016510</name>
</gene>
<organism evidence="6 7">
    <name type="scientific">Shinella lacus</name>
    <dbReference type="NCBI Taxonomy" id="2654216"/>
    <lineage>
        <taxon>Bacteria</taxon>
        <taxon>Pseudomonadati</taxon>
        <taxon>Pseudomonadota</taxon>
        <taxon>Alphaproteobacteria</taxon>
        <taxon>Hyphomicrobiales</taxon>
        <taxon>Rhizobiaceae</taxon>
        <taxon>Shinella</taxon>
    </lineage>
</organism>
<name>A0ABT1R909_9HYPH</name>
<dbReference type="PANTHER" id="PTHR33209:SF1">
    <property type="entry name" value="PEPTIDASE S49 DOMAIN-CONTAINING PROTEIN"/>
    <property type="match status" value="1"/>
</dbReference>
<keyword evidence="3" id="KW-0378">Hydrolase</keyword>
<evidence type="ECO:0000256" key="4">
    <source>
        <dbReference type="ARBA" id="ARBA00022825"/>
    </source>
</evidence>
<dbReference type="Pfam" id="PF01343">
    <property type="entry name" value="Peptidase_S49"/>
    <property type="match status" value="1"/>
</dbReference>
<evidence type="ECO:0000313" key="6">
    <source>
        <dbReference type="EMBL" id="MCQ4631655.1"/>
    </source>
</evidence>
<dbReference type="EMBL" id="WHSB02000005">
    <property type="protein sequence ID" value="MCQ4631655.1"/>
    <property type="molecule type" value="Genomic_DNA"/>
</dbReference>
<dbReference type="SUPFAM" id="SSF52096">
    <property type="entry name" value="ClpP/crotonase"/>
    <property type="match status" value="1"/>
</dbReference>
<dbReference type="InterPro" id="IPR033855">
    <property type="entry name" value="Protein_C"/>
</dbReference>
<reference evidence="6" key="1">
    <citation type="submission" date="2021-07" db="EMBL/GenBank/DDBJ databases">
        <title>Shinella sp. nov., a novel member of the genus Shinella from water.</title>
        <authorList>
            <person name="Deng Y."/>
        </authorList>
    </citation>
    <scope>NUCLEOTIDE SEQUENCE</scope>
    <source>
        <strain evidence="6">CPCC 100929</strain>
    </source>
</reference>
<dbReference type="InterPro" id="IPR029045">
    <property type="entry name" value="ClpP/crotonase-like_dom_sf"/>
</dbReference>
<dbReference type="Gene3D" id="3.90.226.10">
    <property type="entry name" value="2-enoyl-CoA Hydratase, Chain A, domain 1"/>
    <property type="match status" value="1"/>
</dbReference>
<dbReference type="CDD" id="cd07022">
    <property type="entry name" value="S49_Sppa_36K_type"/>
    <property type="match status" value="1"/>
</dbReference>
<keyword evidence="7" id="KW-1185">Reference proteome</keyword>
<keyword evidence="2" id="KW-0645">Protease</keyword>
<comment type="similarity">
    <text evidence="1">Belongs to the peptidase S49 family.</text>
</comment>
<evidence type="ECO:0000256" key="1">
    <source>
        <dbReference type="ARBA" id="ARBA00008683"/>
    </source>
</evidence>
<evidence type="ECO:0000313" key="7">
    <source>
        <dbReference type="Proteomes" id="UP000996601"/>
    </source>
</evidence>
<keyword evidence="4" id="KW-0720">Serine protease</keyword>
<accession>A0ABT1R909</accession>
<feature type="domain" description="Peptidase S49" evidence="5">
    <location>
        <begin position="108"/>
        <end position="246"/>
    </location>
</feature>
<sequence length="350" mass="37421">MYGPNFESLARSLTDPKALEASRPFQAQKGERLGILNGIGRLYIAGPLFKRDSAVTKFFGFSTYEMLRRDLQVALEHPRMDAIALHIDSPGGESNGCDELAHAIFEARKKKPIAAFVSGMGCSAAYWLASATSRIVASDAAIVGSVGVVMSYTDNSKARQNAGIQDFNFVSSQSPNKGFAPDRVQKMVDDLAAVFVDAVARHRGISAEKVQSWRGGVEIGAQAKSVGMVDGTGRFEDVLAYLQRQAPAKSGGGSMRAPAPANRTVVAASPIARPPTVEEIRAKAAADAQVLARARLQAILQSPEGRALPELAYQHAADHSLTAAQVIEKLKQERIAAGWQDAVKRASPLH</sequence>
<evidence type="ECO:0000256" key="3">
    <source>
        <dbReference type="ARBA" id="ARBA00022801"/>
    </source>
</evidence>
<comment type="caution">
    <text evidence="6">The sequence shown here is derived from an EMBL/GenBank/DDBJ whole genome shotgun (WGS) entry which is preliminary data.</text>
</comment>